<dbReference type="InterPro" id="IPR050767">
    <property type="entry name" value="Sel1_AlgK"/>
</dbReference>
<dbReference type="PANTHER" id="PTHR11102:SF160">
    <property type="entry name" value="ERAD-ASSOCIATED E3 UBIQUITIN-PROTEIN LIGASE COMPONENT HRD3"/>
    <property type="match status" value="1"/>
</dbReference>
<sequence>MKKIVKKIKVKSEKLDKKEDKAKIENLYRTGLNYYRNGEYKNALIFFDIAAECEHKDAQYVLGAMYMHGKGVPKNDETALGWYMKAAENGSVNARRNIGVCYRDGIGTKQSYREALVWFTRGAENGDVDSQYNTAVLYNVGYQDEIEKDYKMAYLWFKIAAENDHVPAQYALGLLYHEGHGISQDYSKALTWFTRVADRDKTGGAYNNIGHMYEKGLGVVPDYKKAMGFYLKASYKGNSTANDNIGQLFENGLGVLKDDTEAIEYYKKSAEKGNKSGQLHLGIMYLNGSPMYDLDIAIQWLQKAQEAGHPDAKTYLNQAKKARSTHQLFTKFQRDREDSVTLSKEEFEDLRRQYQLAQEKAEQAERETREKEEKMVILLAQLEIQKSQMQNIIDMACDSDDCISFISSKNDPSIKTRSSSLLMEDGLSSIEKPSIPNELIKASNEANQDYSEYHTYPTLDTLTTTMIHKPNEKDDAF</sequence>
<evidence type="ECO:0000313" key="3">
    <source>
        <dbReference type="EMBL" id="KAF1797464.1"/>
    </source>
</evidence>
<comment type="caution">
    <text evidence="3">The sequence shown here is derived from an EMBL/GenBank/DDBJ whole genome shotgun (WGS) entry which is preliminary data.</text>
</comment>
<dbReference type="SUPFAM" id="SSF81901">
    <property type="entry name" value="HCP-like"/>
    <property type="match status" value="2"/>
</dbReference>
<comment type="similarity">
    <text evidence="1">Belongs to the sel-1 family.</text>
</comment>
<name>A0A8H4EXK3_MUCCL</name>
<dbReference type="InterPro" id="IPR011990">
    <property type="entry name" value="TPR-like_helical_dom_sf"/>
</dbReference>
<dbReference type="Gene3D" id="1.25.40.10">
    <property type="entry name" value="Tetratricopeptide repeat domain"/>
    <property type="match status" value="2"/>
</dbReference>
<reference evidence="3 4" key="1">
    <citation type="submission" date="2019-09" db="EMBL/GenBank/DDBJ databases">
        <authorList>
            <consortium name="DOE Joint Genome Institute"/>
            <person name="Mondo S.J."/>
            <person name="Navarro-Mendoza M.I."/>
            <person name="Perez-Arques C."/>
            <person name="Panchal S."/>
            <person name="Nicolas F.E."/>
            <person name="Ganguly P."/>
            <person name="Pangilinan J."/>
            <person name="Grigoriev I."/>
            <person name="Heitman J."/>
            <person name="Sanya K."/>
            <person name="Garre V."/>
        </authorList>
    </citation>
    <scope>NUCLEOTIDE SEQUENCE [LARGE SCALE GENOMIC DNA]</scope>
    <source>
        <strain evidence="3 4">MU402</strain>
    </source>
</reference>
<accession>A0A8H4EXK3</accession>
<gene>
    <name evidence="3" type="ORF">FB192DRAFT_1462331</name>
</gene>
<keyword evidence="2" id="KW-0175">Coiled coil</keyword>
<dbReference type="Pfam" id="PF08238">
    <property type="entry name" value="Sel1"/>
    <property type="match status" value="7"/>
</dbReference>
<dbReference type="AlphaFoldDB" id="A0A8H4EXK3"/>
<evidence type="ECO:0000256" key="2">
    <source>
        <dbReference type="SAM" id="Coils"/>
    </source>
</evidence>
<dbReference type="SMART" id="SM00671">
    <property type="entry name" value="SEL1"/>
    <property type="match status" value="7"/>
</dbReference>
<organism evidence="3 4">
    <name type="scientific">Mucor circinelloides f. lusitanicus</name>
    <name type="common">Mucor racemosus var. lusitanicus</name>
    <dbReference type="NCBI Taxonomy" id="29924"/>
    <lineage>
        <taxon>Eukaryota</taxon>
        <taxon>Fungi</taxon>
        <taxon>Fungi incertae sedis</taxon>
        <taxon>Mucoromycota</taxon>
        <taxon>Mucoromycotina</taxon>
        <taxon>Mucoromycetes</taxon>
        <taxon>Mucorales</taxon>
        <taxon>Mucorineae</taxon>
        <taxon>Mucoraceae</taxon>
        <taxon>Mucor</taxon>
    </lineage>
</organism>
<evidence type="ECO:0008006" key="5">
    <source>
        <dbReference type="Google" id="ProtNLM"/>
    </source>
</evidence>
<dbReference type="Proteomes" id="UP000469890">
    <property type="component" value="Unassembled WGS sequence"/>
</dbReference>
<protein>
    <recommendedName>
        <fullName evidence="5">Sel1 repeat family protein</fullName>
    </recommendedName>
</protein>
<proteinExistence type="inferred from homology"/>
<dbReference type="EMBL" id="JAAECE010000009">
    <property type="protein sequence ID" value="KAF1797464.1"/>
    <property type="molecule type" value="Genomic_DNA"/>
</dbReference>
<evidence type="ECO:0000256" key="1">
    <source>
        <dbReference type="ARBA" id="ARBA00038101"/>
    </source>
</evidence>
<feature type="coiled-coil region" evidence="2">
    <location>
        <begin position="340"/>
        <end position="381"/>
    </location>
</feature>
<dbReference type="PANTHER" id="PTHR11102">
    <property type="entry name" value="SEL-1-LIKE PROTEIN"/>
    <property type="match status" value="1"/>
</dbReference>
<evidence type="ECO:0000313" key="4">
    <source>
        <dbReference type="Proteomes" id="UP000469890"/>
    </source>
</evidence>
<dbReference type="InterPro" id="IPR006597">
    <property type="entry name" value="Sel1-like"/>
</dbReference>